<keyword evidence="1" id="KW-0812">Transmembrane</keyword>
<protein>
    <recommendedName>
        <fullName evidence="2">Matrix-remodeling-associated protein 7 helical domain-containing protein</fullName>
    </recommendedName>
</protein>
<feature type="domain" description="Matrix-remodeling-associated protein 7 helical" evidence="2">
    <location>
        <begin position="61"/>
        <end position="123"/>
    </location>
</feature>
<dbReference type="Pfam" id="PF25473">
    <property type="entry name" value="MXRA7_helical"/>
    <property type="match status" value="1"/>
</dbReference>
<dbReference type="PANTHER" id="PTHR21845:SF2">
    <property type="entry name" value="MATRIX-REMODELING-ASSOCIATED PROTEIN 7"/>
    <property type="match status" value="1"/>
</dbReference>
<reference evidence="3" key="2">
    <citation type="submission" date="2025-09" db="UniProtKB">
        <authorList>
            <consortium name="Ensembl"/>
        </authorList>
    </citation>
    <scope>IDENTIFICATION</scope>
</reference>
<keyword evidence="1" id="KW-1133">Transmembrane helix</keyword>
<dbReference type="InterPro" id="IPR026622">
    <property type="entry name" value="Mxra7"/>
</dbReference>
<dbReference type="Proteomes" id="UP000472276">
    <property type="component" value="Unassembled WGS sequence"/>
</dbReference>
<accession>A0A668S4C2</accession>
<evidence type="ECO:0000313" key="3">
    <source>
        <dbReference type="Ensembl" id="ENSOABP00000009335.2"/>
    </source>
</evidence>
<evidence type="ECO:0000313" key="4">
    <source>
        <dbReference type="Proteomes" id="UP000472276"/>
    </source>
</evidence>
<evidence type="ECO:0000256" key="1">
    <source>
        <dbReference type="SAM" id="Phobius"/>
    </source>
</evidence>
<proteinExistence type="predicted"/>
<sequence>MLTAKNNKKKSITLKSFNYLLYFLFLFFVFGLCLFVCLFVFIKIWSVSAEKVESNANNSLKYVPGKARSHHLEKMMTKEELEEEQRVQHEQLAAIFQLLKENKETFGEVSEGDIEEQLQLYSI</sequence>
<keyword evidence="1" id="KW-0472">Membrane</keyword>
<dbReference type="InterPro" id="IPR057534">
    <property type="entry name" value="MXRA7_helical"/>
</dbReference>
<dbReference type="PANTHER" id="PTHR21845">
    <property type="entry name" value="TRANSMEMBRANE ANCHOR PROTEIN 1"/>
    <property type="match status" value="1"/>
</dbReference>
<feature type="transmembrane region" description="Helical" evidence="1">
    <location>
        <begin position="20"/>
        <end position="45"/>
    </location>
</feature>
<keyword evidence="4" id="KW-1185">Reference proteome</keyword>
<dbReference type="Ensembl" id="ENSOABT00000009665.2">
    <property type="protein sequence ID" value="ENSOABP00000009335.2"/>
    <property type="gene ID" value="ENSOABG00000004980.2"/>
</dbReference>
<dbReference type="AlphaFoldDB" id="A0A668S4C2"/>
<organism evidence="3 4">
    <name type="scientific">Oreochromis aureus</name>
    <name type="common">Israeli tilapia</name>
    <name type="synonym">Chromis aureus</name>
    <dbReference type="NCBI Taxonomy" id="47969"/>
    <lineage>
        <taxon>Eukaryota</taxon>
        <taxon>Metazoa</taxon>
        <taxon>Chordata</taxon>
        <taxon>Craniata</taxon>
        <taxon>Vertebrata</taxon>
        <taxon>Euteleostomi</taxon>
        <taxon>Actinopterygii</taxon>
        <taxon>Neopterygii</taxon>
        <taxon>Teleostei</taxon>
        <taxon>Neoteleostei</taxon>
        <taxon>Acanthomorphata</taxon>
        <taxon>Ovalentaria</taxon>
        <taxon>Cichlomorphae</taxon>
        <taxon>Cichliformes</taxon>
        <taxon>Cichlidae</taxon>
        <taxon>African cichlids</taxon>
        <taxon>Pseudocrenilabrinae</taxon>
        <taxon>Oreochromini</taxon>
        <taxon>Oreochromis</taxon>
    </lineage>
</organism>
<reference evidence="3" key="1">
    <citation type="submission" date="2025-08" db="UniProtKB">
        <authorList>
            <consortium name="Ensembl"/>
        </authorList>
    </citation>
    <scope>IDENTIFICATION</scope>
</reference>
<evidence type="ECO:0000259" key="2">
    <source>
        <dbReference type="Pfam" id="PF25473"/>
    </source>
</evidence>
<name>A0A668S4C2_OREAU</name>